<dbReference type="Gene3D" id="3.30.1490.150">
    <property type="entry name" value="Hypothetical protein ph0010, domain 2"/>
    <property type="match status" value="1"/>
</dbReference>
<sequence length="198" mass="21949">MQYTNETPVTQLNEGQKSYLLAQARTAIEHGASTGHLPGINFEKTDQSLLADGCSFVTLHKNGQLRGCIGALTPYQPLVKDVMAHAFAAAFKDPRFDPVSQEEVPKLQIQISVLTPQEPIFFKSEAELLDQLTPLQDGLTLEAGLSHATFLPAVWENLPDKTNFLEQLKLKAGLSADYWSDTINAFRYQTICFSEPTH</sequence>
<dbReference type="InterPro" id="IPR027485">
    <property type="entry name" value="AMMECR1_N"/>
</dbReference>
<feature type="domain" description="AMMECR1" evidence="1">
    <location>
        <begin position="13"/>
        <end position="198"/>
    </location>
</feature>
<comment type="caution">
    <text evidence="2">The sequence shown here is derived from an EMBL/GenBank/DDBJ whole genome shotgun (WGS) entry which is preliminary data.</text>
</comment>
<dbReference type="NCBIfam" id="TIGR00296">
    <property type="entry name" value="TIGR00296 family protein"/>
    <property type="match status" value="1"/>
</dbReference>
<dbReference type="EMBL" id="BAABBN010000007">
    <property type="protein sequence ID" value="GAA3929875.1"/>
    <property type="molecule type" value="Genomic_DNA"/>
</dbReference>
<evidence type="ECO:0000259" key="1">
    <source>
        <dbReference type="PROSITE" id="PS51112"/>
    </source>
</evidence>
<dbReference type="InterPro" id="IPR036071">
    <property type="entry name" value="AMMECR1_dom_sf"/>
</dbReference>
<gene>
    <name evidence="2" type="ORF">GCM10022277_28130</name>
</gene>
<dbReference type="InterPro" id="IPR002733">
    <property type="entry name" value="AMMECR1_domain"/>
</dbReference>
<accession>A0ABP7MTF8</accession>
<reference evidence="3" key="1">
    <citation type="journal article" date="2019" name="Int. J. Syst. Evol. Microbiol.">
        <title>The Global Catalogue of Microorganisms (GCM) 10K type strain sequencing project: providing services to taxonomists for standard genome sequencing and annotation.</title>
        <authorList>
            <consortium name="The Broad Institute Genomics Platform"/>
            <consortium name="The Broad Institute Genome Sequencing Center for Infectious Disease"/>
            <person name="Wu L."/>
            <person name="Ma J."/>
        </authorList>
    </citation>
    <scope>NUCLEOTIDE SEQUENCE [LARGE SCALE GENOMIC DNA]</scope>
    <source>
        <strain evidence="3">JCM 17551</strain>
    </source>
</reference>
<dbReference type="RefSeq" id="WP_344799184.1">
    <property type="nucleotide sequence ID" value="NZ_BAABBN010000007.1"/>
</dbReference>
<dbReference type="NCBIfam" id="TIGR04335">
    <property type="entry name" value="AmmeMemoSam_A"/>
    <property type="match status" value="1"/>
</dbReference>
<organism evidence="2 3">
    <name type="scientific">Litoribacillus peritrichatus</name>
    <dbReference type="NCBI Taxonomy" id="718191"/>
    <lineage>
        <taxon>Bacteria</taxon>
        <taxon>Pseudomonadati</taxon>
        <taxon>Pseudomonadota</taxon>
        <taxon>Gammaproteobacteria</taxon>
        <taxon>Oceanospirillales</taxon>
        <taxon>Oceanospirillaceae</taxon>
        <taxon>Litoribacillus</taxon>
    </lineage>
</organism>
<dbReference type="InterPro" id="IPR027623">
    <property type="entry name" value="AmmeMemoSam_A"/>
</dbReference>
<name>A0ABP7MTF8_9GAMM</name>
<evidence type="ECO:0000313" key="2">
    <source>
        <dbReference type="EMBL" id="GAA3929875.1"/>
    </source>
</evidence>
<dbReference type="PANTHER" id="PTHR13016">
    <property type="entry name" value="AMMECR1 HOMOLOG"/>
    <property type="match status" value="1"/>
</dbReference>
<keyword evidence="3" id="KW-1185">Reference proteome</keyword>
<protein>
    <recommendedName>
        <fullName evidence="1">AMMECR1 domain-containing protein</fullName>
    </recommendedName>
</protein>
<proteinExistence type="predicted"/>
<dbReference type="PANTHER" id="PTHR13016:SF0">
    <property type="entry name" value="AMME SYNDROME CANDIDATE GENE 1 PROTEIN"/>
    <property type="match status" value="1"/>
</dbReference>
<dbReference type="Proteomes" id="UP001501565">
    <property type="component" value="Unassembled WGS sequence"/>
</dbReference>
<dbReference type="InterPro" id="IPR023473">
    <property type="entry name" value="AMMECR1"/>
</dbReference>
<dbReference type="Gene3D" id="3.30.700.20">
    <property type="entry name" value="Hypothetical protein ph0010, domain 1"/>
    <property type="match status" value="1"/>
</dbReference>
<dbReference type="PROSITE" id="PS51112">
    <property type="entry name" value="AMMECR1"/>
    <property type="match status" value="1"/>
</dbReference>
<evidence type="ECO:0000313" key="3">
    <source>
        <dbReference type="Proteomes" id="UP001501565"/>
    </source>
</evidence>
<dbReference type="SUPFAM" id="SSF143447">
    <property type="entry name" value="AMMECR1-like"/>
    <property type="match status" value="1"/>
</dbReference>
<dbReference type="Pfam" id="PF01871">
    <property type="entry name" value="AMMECR1"/>
    <property type="match status" value="1"/>
</dbReference>